<evidence type="ECO:0000259" key="1">
    <source>
        <dbReference type="Pfam" id="PF14576"/>
    </source>
</evidence>
<dbReference type="InterPro" id="IPR039299">
    <property type="entry name" value="SEOA"/>
</dbReference>
<evidence type="ECO:0000313" key="4">
    <source>
        <dbReference type="Proteomes" id="UP000585474"/>
    </source>
</evidence>
<dbReference type="Pfam" id="PF14577">
    <property type="entry name" value="SEO_C"/>
    <property type="match status" value="1"/>
</dbReference>
<dbReference type="OrthoDB" id="1145248at2759"/>
<sequence length="496" mass="56158">MQVLGREQTLPQRQWRFSIPIQVCLSPLKQLPDIIIEHAGSLELHFDAINTLIKAVLDVTKCVVDCKELSTQYISHETPPMSTAMALIPTATYWTIRSMVASASQITSLLGMSYDHLTSTTEAWELSSLAHKVGNIHGHLFEKRRAEMYEMLVCLFKMDQRDNMKILKALIYSKDDKLPLLDGSNKKRVNIDVLRRKTMLLLISDIDMFDKEVTILAHKTRTRAELNYESQMPWYTVAKPSLLEPVVIRYIKEAWHFSKKLMLVALDPQGKSCSGRKRLGALSYWWAALTPTYRNGEGNTFACMDIEWKRKFTATAKDVARTAGIAFEMVYIGKRFQKQVTRNITATITAEKLSSCLIHMVLLDPVGVHVSFLGKTRKTAKNDRICNELFTVLGFEATNKGWAITIKGSAEMARVDGETVLKSFDTWEEDVEARGFIPALDHKFYQFPTPQHCCNELILPGTNGAIPDNVVCHNVGIQWRSISCFAAAPMKRCSET</sequence>
<gene>
    <name evidence="3" type="ORF">Acr_00g0065380</name>
</gene>
<dbReference type="Proteomes" id="UP000585474">
    <property type="component" value="Unassembled WGS sequence"/>
</dbReference>
<dbReference type="Pfam" id="PF14576">
    <property type="entry name" value="SEO_N"/>
    <property type="match status" value="1"/>
</dbReference>
<dbReference type="PANTHER" id="PTHR33232">
    <property type="entry name" value="PROTEIN SIEVE ELEMENT OCCLUSION B-LIKE"/>
    <property type="match status" value="1"/>
</dbReference>
<evidence type="ECO:0000313" key="3">
    <source>
        <dbReference type="EMBL" id="GFS39873.1"/>
    </source>
</evidence>
<dbReference type="GO" id="GO:0010088">
    <property type="term" value="P:phloem development"/>
    <property type="evidence" value="ECO:0007669"/>
    <property type="project" value="InterPro"/>
</dbReference>
<dbReference type="InterPro" id="IPR027942">
    <property type="entry name" value="SEO_N"/>
</dbReference>
<protein>
    <submittedName>
        <fullName evidence="3">Uncharacterized protein</fullName>
    </submittedName>
</protein>
<reference evidence="4" key="1">
    <citation type="submission" date="2019-07" db="EMBL/GenBank/DDBJ databases">
        <title>De Novo Assembly of kiwifruit Actinidia rufa.</title>
        <authorList>
            <person name="Sugita-Konishi S."/>
            <person name="Sato K."/>
            <person name="Mori E."/>
            <person name="Abe Y."/>
            <person name="Kisaki G."/>
            <person name="Hamano K."/>
            <person name="Suezawa K."/>
            <person name="Otani M."/>
            <person name="Fukuda T."/>
            <person name="Manabe T."/>
            <person name="Gomi K."/>
            <person name="Tabuchi M."/>
            <person name="Akimitsu K."/>
            <person name="Kataoka I."/>
        </authorList>
    </citation>
    <scope>NUCLEOTIDE SEQUENCE [LARGE SCALE GENOMIC DNA]</scope>
    <source>
        <strain evidence="4">cv. Fuchu</strain>
    </source>
</reference>
<dbReference type="EMBL" id="BJWL01000338">
    <property type="protein sequence ID" value="GFS39873.1"/>
    <property type="molecule type" value="Genomic_DNA"/>
</dbReference>
<proteinExistence type="predicted"/>
<dbReference type="InterPro" id="IPR027944">
    <property type="entry name" value="SEO_C"/>
</dbReference>
<organism evidence="3 4">
    <name type="scientific">Actinidia rufa</name>
    <dbReference type="NCBI Taxonomy" id="165716"/>
    <lineage>
        <taxon>Eukaryota</taxon>
        <taxon>Viridiplantae</taxon>
        <taxon>Streptophyta</taxon>
        <taxon>Embryophyta</taxon>
        <taxon>Tracheophyta</taxon>
        <taxon>Spermatophyta</taxon>
        <taxon>Magnoliopsida</taxon>
        <taxon>eudicotyledons</taxon>
        <taxon>Gunneridae</taxon>
        <taxon>Pentapetalae</taxon>
        <taxon>asterids</taxon>
        <taxon>Ericales</taxon>
        <taxon>Actinidiaceae</taxon>
        <taxon>Actinidia</taxon>
    </lineage>
</organism>
<keyword evidence="4" id="KW-1185">Reference proteome</keyword>
<evidence type="ECO:0000259" key="2">
    <source>
        <dbReference type="Pfam" id="PF14577"/>
    </source>
</evidence>
<comment type="caution">
    <text evidence="3">The sequence shown here is derived from an EMBL/GenBank/DDBJ whole genome shotgun (WGS) entry which is preliminary data.</text>
</comment>
<feature type="domain" description="Sieve element occlusion C-terminal" evidence="2">
    <location>
        <begin position="303"/>
        <end position="476"/>
    </location>
</feature>
<accession>A0A7J0DQB5</accession>
<dbReference type="PANTHER" id="PTHR33232:SF12">
    <property type="entry name" value="PROTEIN SIEVE ELEMENT OCCLUSION B-LIKE"/>
    <property type="match status" value="1"/>
</dbReference>
<feature type="domain" description="Sieve element occlusion N-terminal" evidence="1">
    <location>
        <begin position="23"/>
        <end position="142"/>
    </location>
</feature>
<dbReference type="AlphaFoldDB" id="A0A7J0DQB5"/>
<name>A0A7J0DQB5_9ERIC</name>